<dbReference type="Gramene" id="KQK89166">
    <property type="protein sequence ID" value="KQK89166"/>
    <property type="gene ID" value="SETIT_038705mg"/>
</dbReference>
<proteinExistence type="predicted"/>
<dbReference type="EnsemblPlants" id="KQK89166">
    <property type="protein sequence ID" value="KQK89166"/>
    <property type="gene ID" value="SETIT_038705mg"/>
</dbReference>
<dbReference type="Proteomes" id="UP000004995">
    <property type="component" value="Unassembled WGS sequence"/>
</dbReference>
<dbReference type="OMA" id="NMEIALH"/>
<protein>
    <submittedName>
        <fullName evidence="2">Uncharacterized protein</fullName>
    </submittedName>
</protein>
<dbReference type="eggNOG" id="ENOG502QQ30">
    <property type="taxonomic scope" value="Eukaryota"/>
</dbReference>
<evidence type="ECO:0000313" key="3">
    <source>
        <dbReference type="Proteomes" id="UP000004995"/>
    </source>
</evidence>
<organism evidence="2 3">
    <name type="scientific">Setaria italica</name>
    <name type="common">Foxtail millet</name>
    <name type="synonym">Panicum italicum</name>
    <dbReference type="NCBI Taxonomy" id="4555"/>
    <lineage>
        <taxon>Eukaryota</taxon>
        <taxon>Viridiplantae</taxon>
        <taxon>Streptophyta</taxon>
        <taxon>Embryophyta</taxon>
        <taxon>Tracheophyta</taxon>
        <taxon>Spermatophyta</taxon>
        <taxon>Magnoliopsida</taxon>
        <taxon>Liliopsida</taxon>
        <taxon>Poales</taxon>
        <taxon>Poaceae</taxon>
        <taxon>PACMAD clade</taxon>
        <taxon>Panicoideae</taxon>
        <taxon>Panicodae</taxon>
        <taxon>Paniceae</taxon>
        <taxon>Cenchrinae</taxon>
        <taxon>Setaria</taxon>
    </lineage>
</organism>
<dbReference type="AlphaFoldDB" id="K4AIJ3"/>
<accession>K4AIJ3</accession>
<reference evidence="3" key="1">
    <citation type="journal article" date="2012" name="Nat. Biotechnol.">
        <title>Reference genome sequence of the model plant Setaria.</title>
        <authorList>
            <person name="Bennetzen J.L."/>
            <person name="Schmutz J."/>
            <person name="Wang H."/>
            <person name="Percifield R."/>
            <person name="Hawkins J."/>
            <person name="Pontaroli A.C."/>
            <person name="Estep M."/>
            <person name="Feng L."/>
            <person name="Vaughn J.N."/>
            <person name="Grimwood J."/>
            <person name="Jenkins J."/>
            <person name="Barry K."/>
            <person name="Lindquist E."/>
            <person name="Hellsten U."/>
            <person name="Deshpande S."/>
            <person name="Wang X."/>
            <person name="Wu X."/>
            <person name="Mitros T."/>
            <person name="Triplett J."/>
            <person name="Yang X."/>
            <person name="Ye C.Y."/>
            <person name="Mauro-Herrera M."/>
            <person name="Wang L."/>
            <person name="Li P."/>
            <person name="Sharma M."/>
            <person name="Sharma R."/>
            <person name="Ronald P.C."/>
            <person name="Panaud O."/>
            <person name="Kellogg E.A."/>
            <person name="Brutnell T.P."/>
            <person name="Doust A.N."/>
            <person name="Tuskan G.A."/>
            <person name="Rokhsar D."/>
            <person name="Devos K.M."/>
        </authorList>
    </citation>
    <scope>NUCLEOTIDE SEQUENCE [LARGE SCALE GENOMIC DNA]</scope>
    <source>
        <strain evidence="3">cv. Yugu1</strain>
    </source>
</reference>
<sequence length="280" mass="31036">QDSTCSMQWTIQMKDKQIAVISEKLNSHLVLFSSVQKEVAAVKQVLGDVHFLVGEKENVVADLKDKVQMISVLEKDVVDKLNFLESKISAYQLELRSRARIIYELKDRLEAEKLNNTLLVKDDIIERLTSEKQAMHVELHNMEIALQRFQDLFSSIGHGRMKNFLAISGSQDVNNGQPESIPGTQGGLANEHNSVTAIDEAATTQNVDHQLEISPGSMQVQSPTCLKFGALSSPEPVAAHTEKADCLPELKEDIVMGDLSPTHPTDSVNPEPDSENQQLL</sequence>
<keyword evidence="3" id="KW-1185">Reference proteome</keyword>
<name>K4AIJ3_SETIT</name>
<evidence type="ECO:0000313" key="2">
    <source>
        <dbReference type="EnsemblPlants" id="KQK89166"/>
    </source>
</evidence>
<feature type="region of interest" description="Disordered" evidence="1">
    <location>
        <begin position="256"/>
        <end position="280"/>
    </location>
</feature>
<evidence type="ECO:0000256" key="1">
    <source>
        <dbReference type="SAM" id="MobiDB-lite"/>
    </source>
</evidence>
<dbReference type="EMBL" id="AGNK02005631">
    <property type="status" value="NOT_ANNOTATED_CDS"/>
    <property type="molecule type" value="Genomic_DNA"/>
</dbReference>
<reference evidence="2" key="2">
    <citation type="submission" date="2018-08" db="UniProtKB">
        <authorList>
            <consortium name="EnsemblPlants"/>
        </authorList>
    </citation>
    <scope>IDENTIFICATION</scope>
    <source>
        <strain evidence="2">Yugu1</strain>
    </source>
</reference>
<dbReference type="InParanoid" id="K4AIJ3"/>
<dbReference type="HOGENOM" id="CLU_071167_0_0_1"/>